<dbReference type="FunFam" id="3.30.1360.120:FF:000007">
    <property type="entry name" value="tRNA modification GTPase GTPBP3, mitochondrial"/>
    <property type="match status" value="1"/>
</dbReference>
<dbReference type="InterPro" id="IPR018948">
    <property type="entry name" value="GTP-bd_TrmE_N"/>
</dbReference>
<evidence type="ECO:0000313" key="10">
    <source>
        <dbReference type="EMBL" id="RBP16396.1"/>
    </source>
</evidence>
<keyword evidence="3 8" id="KW-0547">Nucleotide-binding</keyword>
<dbReference type="Gene3D" id="3.40.50.300">
    <property type="entry name" value="P-loop containing nucleotide triphosphate hydrolases"/>
    <property type="match status" value="1"/>
</dbReference>
<evidence type="ECO:0000259" key="9">
    <source>
        <dbReference type="PROSITE" id="PS51709"/>
    </source>
</evidence>
<evidence type="ECO:0000256" key="7">
    <source>
        <dbReference type="ARBA" id="ARBA00023134"/>
    </source>
</evidence>
<evidence type="ECO:0000256" key="5">
    <source>
        <dbReference type="ARBA" id="ARBA00022842"/>
    </source>
</evidence>
<dbReference type="InterPro" id="IPR027368">
    <property type="entry name" value="MnmE_dom2"/>
</dbReference>
<evidence type="ECO:0000256" key="4">
    <source>
        <dbReference type="ARBA" id="ARBA00022801"/>
    </source>
</evidence>
<dbReference type="GO" id="GO:0005525">
    <property type="term" value="F:GTP binding"/>
    <property type="evidence" value="ECO:0007669"/>
    <property type="project" value="UniProtKB-UniRule"/>
</dbReference>
<feature type="binding site" evidence="8">
    <location>
        <begin position="249"/>
        <end position="255"/>
    </location>
    <ligand>
        <name>GTP</name>
        <dbReference type="ChEBI" id="CHEBI:37565"/>
    </ligand>
</feature>
<keyword evidence="7 8" id="KW-0342">GTP-binding</keyword>
<feature type="binding site" evidence="8">
    <location>
        <position position="84"/>
    </location>
    <ligand>
        <name>(6S)-5-formyl-5,6,7,8-tetrahydrofolate</name>
        <dbReference type="ChEBI" id="CHEBI:57457"/>
    </ligand>
</feature>
<keyword evidence="6 8" id="KW-0630">Potassium</keyword>
<keyword evidence="8" id="KW-0963">Cytoplasm</keyword>
<dbReference type="NCBIfam" id="TIGR00231">
    <property type="entry name" value="small_GTP"/>
    <property type="match status" value="1"/>
</dbReference>
<proteinExistence type="inferred from homology"/>
<comment type="cofactor">
    <cofactor evidence="8">
        <name>K(+)</name>
        <dbReference type="ChEBI" id="CHEBI:29103"/>
    </cofactor>
    <text evidence="8">Binds 1 potassium ion per subunit.</text>
</comment>
<comment type="similarity">
    <text evidence="1 8">Belongs to the TRAFAC class TrmE-Era-EngA-EngB-Septin-like GTPase superfamily. TrmE GTPase family.</text>
</comment>
<keyword evidence="2 8" id="KW-0819">tRNA processing</keyword>
<keyword evidence="8" id="KW-0479">Metal-binding</keyword>
<comment type="caution">
    <text evidence="8">Lacks conserved residue(s) required for the propagation of feature annotation.</text>
</comment>
<dbReference type="InterPro" id="IPR004520">
    <property type="entry name" value="GTPase_MnmE"/>
</dbReference>
<dbReference type="Gene3D" id="3.30.1360.120">
    <property type="entry name" value="Probable tRNA modification gtpase trme, domain 1"/>
    <property type="match status" value="1"/>
</dbReference>
<sequence>MAGKQSDTIFAQASGVGKAAVAVFRISGPACVAALAALAPGAVFPDRTATLRTLTDPATGEALDRALVIRFAAPRSFTGEEVAEIHVTGGRAVPAALARALAAAPGLRLAAPGEFAWRAFLNGKMDLSEAEGLADLVEAETEAQRRQAVRIAGGALRRECDAIRAALLDAMATVEAQLDFSDVEDADLSEQSVRAAARRALDRIDRGLASARSAERLRTGYVVVIAGPPNVGKSTLLNAIAGRDVAITSPFAGTTRDPIEVAVDLAGYPVVLVDTAGIRDAADPVEQEGVRRARQRAEDADLTLWLDDGLGRSGAPGGALIVRTKSDLAGADAPPSTDGAEFAISAKTGQGIDRLLAAIAERAVDGMATAEPAVLTAARHRDAFAEARSALASILAADTIEAELAAESFRIAAAAMDRVVGRIGVEDVLGAIFSRLCVGK</sequence>
<dbReference type="InterPro" id="IPR031168">
    <property type="entry name" value="G_TrmE"/>
</dbReference>
<dbReference type="PANTHER" id="PTHR42714:SF2">
    <property type="entry name" value="TRNA MODIFICATION GTPASE GTPBP3, MITOCHONDRIAL"/>
    <property type="match status" value="1"/>
</dbReference>
<dbReference type="SMART" id="SM00382">
    <property type="entry name" value="AAA"/>
    <property type="match status" value="1"/>
</dbReference>
<reference evidence="10 11" key="1">
    <citation type="submission" date="2018-06" db="EMBL/GenBank/DDBJ databases">
        <title>Genomic Encyclopedia of Type Strains, Phase IV (KMG-IV): sequencing the most valuable type-strain genomes for metagenomic binning, comparative biology and taxonomic classification.</title>
        <authorList>
            <person name="Goeker M."/>
        </authorList>
    </citation>
    <scope>NUCLEOTIDE SEQUENCE [LARGE SCALE GENOMIC DNA]</scope>
    <source>
        <strain evidence="10 11">DSM 24875</strain>
    </source>
</reference>
<name>A0A366FQH9_9HYPH</name>
<evidence type="ECO:0000256" key="3">
    <source>
        <dbReference type="ARBA" id="ARBA00022741"/>
    </source>
</evidence>
<dbReference type="GO" id="GO:0002098">
    <property type="term" value="P:tRNA wobble uridine modification"/>
    <property type="evidence" value="ECO:0007669"/>
    <property type="project" value="TreeGrafter"/>
</dbReference>
<evidence type="ECO:0000313" key="11">
    <source>
        <dbReference type="Proteomes" id="UP000253529"/>
    </source>
</evidence>
<dbReference type="Proteomes" id="UP000253529">
    <property type="component" value="Unassembled WGS sequence"/>
</dbReference>
<dbReference type="InterPro" id="IPR027266">
    <property type="entry name" value="TrmE/GcvT-like"/>
</dbReference>
<keyword evidence="5 8" id="KW-0460">Magnesium</keyword>
<dbReference type="GO" id="GO:0046872">
    <property type="term" value="F:metal ion binding"/>
    <property type="evidence" value="ECO:0007669"/>
    <property type="project" value="UniProtKB-KW"/>
</dbReference>
<keyword evidence="11" id="KW-1185">Reference proteome</keyword>
<dbReference type="InterPro" id="IPR006073">
    <property type="entry name" value="GTP-bd"/>
</dbReference>
<dbReference type="SUPFAM" id="SSF52540">
    <property type="entry name" value="P-loop containing nucleoside triphosphate hydrolases"/>
    <property type="match status" value="1"/>
</dbReference>
<dbReference type="SUPFAM" id="SSF103025">
    <property type="entry name" value="Folate-binding domain"/>
    <property type="match status" value="1"/>
</dbReference>
<comment type="subcellular location">
    <subcellularLocation>
        <location evidence="8">Cytoplasm</location>
    </subcellularLocation>
</comment>
<dbReference type="CDD" id="cd14858">
    <property type="entry name" value="TrmE_N"/>
    <property type="match status" value="1"/>
</dbReference>
<dbReference type="EMBL" id="QNRK01000005">
    <property type="protein sequence ID" value="RBP16396.1"/>
    <property type="molecule type" value="Genomic_DNA"/>
</dbReference>
<evidence type="ECO:0000256" key="8">
    <source>
        <dbReference type="HAMAP-Rule" id="MF_00379"/>
    </source>
</evidence>
<dbReference type="EC" id="3.6.-.-" evidence="8"/>
<evidence type="ECO:0000256" key="6">
    <source>
        <dbReference type="ARBA" id="ARBA00022958"/>
    </source>
</evidence>
<dbReference type="PROSITE" id="PS51709">
    <property type="entry name" value="G_TRME"/>
    <property type="match status" value="1"/>
</dbReference>
<feature type="domain" description="TrmE-type G" evidence="9">
    <location>
        <begin position="220"/>
        <end position="364"/>
    </location>
</feature>
<protein>
    <recommendedName>
        <fullName evidence="8">tRNA modification GTPase MnmE</fullName>
        <ecNumber evidence="8">3.6.-.-</ecNumber>
    </recommendedName>
</protein>
<gene>
    <name evidence="8" type="primary">mnmE</name>
    <name evidence="8" type="synonym">trmE</name>
    <name evidence="10" type="ORF">DFR50_10537</name>
</gene>
<feature type="binding site" evidence="8">
    <location>
        <position position="440"/>
    </location>
    <ligand>
        <name>(6S)-5-formyl-5,6,7,8-tetrahydrofolate</name>
        <dbReference type="ChEBI" id="CHEBI:57457"/>
    </ligand>
</feature>
<dbReference type="PANTHER" id="PTHR42714">
    <property type="entry name" value="TRNA MODIFICATION GTPASE GTPBP3"/>
    <property type="match status" value="1"/>
</dbReference>
<dbReference type="Gene3D" id="1.20.120.430">
    <property type="entry name" value="tRNA modification GTPase MnmE domain 2"/>
    <property type="match status" value="1"/>
</dbReference>
<keyword evidence="4 8" id="KW-0378">Hydrolase</keyword>
<dbReference type="AlphaFoldDB" id="A0A366FQH9"/>
<feature type="binding site" evidence="8">
    <location>
        <begin position="230"/>
        <end position="235"/>
    </location>
    <ligand>
        <name>GTP</name>
        <dbReference type="ChEBI" id="CHEBI:37565"/>
    </ligand>
</feature>
<comment type="caution">
    <text evidence="10">The sequence shown here is derived from an EMBL/GenBank/DDBJ whole genome shotgun (WGS) entry which is preliminary data.</text>
</comment>
<comment type="function">
    <text evidence="8">Exhibits a very high intrinsic GTPase hydrolysis rate. Involved in the addition of a carboxymethylaminomethyl (cmnm) group at the wobble position (U34) of certain tRNAs, forming tRNA-cmnm(5)s(2)U34.</text>
</comment>
<dbReference type="InterPro" id="IPR003593">
    <property type="entry name" value="AAA+_ATPase"/>
</dbReference>
<dbReference type="Pfam" id="PF10396">
    <property type="entry name" value="TrmE_N"/>
    <property type="match status" value="1"/>
</dbReference>
<dbReference type="CDD" id="cd04164">
    <property type="entry name" value="trmE"/>
    <property type="match status" value="1"/>
</dbReference>
<dbReference type="RefSeq" id="WP_113888209.1">
    <property type="nucleotide sequence ID" value="NZ_QNRK01000005.1"/>
</dbReference>
<dbReference type="HAMAP" id="MF_00379">
    <property type="entry name" value="GTPase_MnmE"/>
    <property type="match status" value="1"/>
</dbReference>
<dbReference type="Pfam" id="PF12631">
    <property type="entry name" value="MnmE_helical"/>
    <property type="match status" value="1"/>
</dbReference>
<dbReference type="GO" id="GO:0030488">
    <property type="term" value="P:tRNA methylation"/>
    <property type="evidence" value="ECO:0007669"/>
    <property type="project" value="TreeGrafter"/>
</dbReference>
<feature type="binding site" evidence="8">
    <location>
        <position position="25"/>
    </location>
    <ligand>
        <name>(6S)-5-formyl-5,6,7,8-tetrahydrofolate</name>
        <dbReference type="ChEBI" id="CHEBI:57457"/>
    </ligand>
</feature>
<evidence type="ECO:0000256" key="1">
    <source>
        <dbReference type="ARBA" id="ARBA00011043"/>
    </source>
</evidence>
<comment type="subunit">
    <text evidence="8">Homodimer. Heterotetramer of two MnmE and two MnmG subunits.</text>
</comment>
<dbReference type="GO" id="GO:0005737">
    <property type="term" value="C:cytoplasm"/>
    <property type="evidence" value="ECO:0007669"/>
    <property type="project" value="UniProtKB-SubCell"/>
</dbReference>
<feature type="binding site" evidence="8">
    <location>
        <position position="255"/>
    </location>
    <ligand>
        <name>Mg(2+)</name>
        <dbReference type="ChEBI" id="CHEBI:18420"/>
    </ligand>
</feature>
<dbReference type="InterPro" id="IPR005225">
    <property type="entry name" value="Small_GTP-bd"/>
</dbReference>
<dbReference type="Pfam" id="PF01926">
    <property type="entry name" value="MMR_HSR1"/>
    <property type="match status" value="1"/>
</dbReference>
<dbReference type="OrthoDB" id="9805918at2"/>
<accession>A0A366FQH9</accession>
<dbReference type="NCBIfam" id="NF003661">
    <property type="entry name" value="PRK05291.1-3"/>
    <property type="match status" value="1"/>
</dbReference>
<feature type="binding site" evidence="8">
    <location>
        <position position="234"/>
    </location>
    <ligand>
        <name>Mg(2+)</name>
        <dbReference type="ChEBI" id="CHEBI:18420"/>
    </ligand>
</feature>
<dbReference type="GO" id="GO:0003924">
    <property type="term" value="F:GTPase activity"/>
    <property type="evidence" value="ECO:0007669"/>
    <property type="project" value="UniProtKB-UniRule"/>
</dbReference>
<evidence type="ECO:0000256" key="2">
    <source>
        <dbReference type="ARBA" id="ARBA00022694"/>
    </source>
</evidence>
<organism evidence="10 11">
    <name type="scientific">Roseiarcus fermentans</name>
    <dbReference type="NCBI Taxonomy" id="1473586"/>
    <lineage>
        <taxon>Bacteria</taxon>
        <taxon>Pseudomonadati</taxon>
        <taxon>Pseudomonadota</taxon>
        <taxon>Alphaproteobacteria</taxon>
        <taxon>Hyphomicrobiales</taxon>
        <taxon>Roseiarcaceae</taxon>
        <taxon>Roseiarcus</taxon>
    </lineage>
</organism>
<dbReference type="InterPro" id="IPR027417">
    <property type="entry name" value="P-loop_NTPase"/>
</dbReference>
<dbReference type="InterPro" id="IPR025867">
    <property type="entry name" value="MnmE_helical"/>
</dbReference>
<feature type="binding site" evidence="8">
    <location>
        <begin position="274"/>
        <end position="277"/>
    </location>
    <ligand>
        <name>GTP</name>
        <dbReference type="ChEBI" id="CHEBI:37565"/>
    </ligand>
</feature>
<feature type="binding site" evidence="8">
    <location>
        <position position="124"/>
    </location>
    <ligand>
        <name>(6S)-5-formyl-5,6,7,8-tetrahydrofolate</name>
        <dbReference type="ChEBI" id="CHEBI:57457"/>
    </ligand>
</feature>